<keyword evidence="7 9" id="KW-0238">DNA-binding</keyword>
<dbReference type="KEGG" id="ptp:RCA23_c07600"/>
<dbReference type="NCBIfam" id="TIGR02395">
    <property type="entry name" value="rpoN_sigma"/>
    <property type="match status" value="1"/>
</dbReference>
<dbReference type="RefSeq" id="WP_044049181.1">
    <property type="nucleotide sequence ID" value="NZ_CP003984.1"/>
</dbReference>
<dbReference type="GO" id="GO:0001216">
    <property type="term" value="F:DNA-binding transcription activator activity"/>
    <property type="evidence" value="ECO:0007669"/>
    <property type="project" value="InterPro"/>
</dbReference>
<evidence type="ECO:0000256" key="10">
    <source>
        <dbReference type="SAM" id="MobiDB-lite"/>
    </source>
</evidence>
<dbReference type="GO" id="GO:0006352">
    <property type="term" value="P:DNA-templated transcription initiation"/>
    <property type="evidence" value="ECO:0007669"/>
    <property type="project" value="InterPro"/>
</dbReference>
<keyword evidence="14" id="KW-1185">Reference proteome</keyword>
<dbReference type="InterPro" id="IPR038709">
    <property type="entry name" value="RpoN_core-bd_sf"/>
</dbReference>
<evidence type="ECO:0000259" key="11">
    <source>
        <dbReference type="Pfam" id="PF04552"/>
    </source>
</evidence>
<feature type="domain" description="RNA polymerase sigma factor 54 core-binding" evidence="12">
    <location>
        <begin position="127"/>
        <end position="309"/>
    </location>
</feature>
<protein>
    <recommendedName>
        <fullName evidence="9">RNA polymerase sigma-54 factor</fullName>
    </recommendedName>
</protein>
<dbReference type="Pfam" id="PF04963">
    <property type="entry name" value="Sigma54_CBD"/>
    <property type="match status" value="1"/>
</dbReference>
<dbReference type="Gene3D" id="1.10.10.60">
    <property type="entry name" value="Homeodomain-like"/>
    <property type="match status" value="1"/>
</dbReference>
<proteinExistence type="inferred from homology"/>
<feature type="region of interest" description="Disordered" evidence="10">
    <location>
        <begin position="52"/>
        <end position="104"/>
    </location>
</feature>
<dbReference type="PROSITE" id="PS00718">
    <property type="entry name" value="SIGMA54_2"/>
    <property type="match status" value="1"/>
</dbReference>
<evidence type="ECO:0000256" key="8">
    <source>
        <dbReference type="ARBA" id="ARBA00023163"/>
    </source>
</evidence>
<accession>A0AAN0RHG2</accession>
<gene>
    <name evidence="13" type="primary">rpoN</name>
    <name evidence="13" type="ORF">RCA23_c07600</name>
</gene>
<sequence>MKFVASQAIRQKQSLVITAQLQQAIKLLQMNNFELEQFIEEQSLENPFLEVASSETVDKSEPLDAQEPMPASIDPDATDIKSGNEAADSPMTSEGMDNTFDSNLLDLGTSSSGAAGAQDWDLIATTVQERGPSLYAHVCAEIDRMLTCPKERMIGYAFAEALEPSGWLGQPIEDMALVLNIPEAVAETVLAKLQTIEPAGLFSRSLKECLQLQAASHDNNSPQFAILLDSLDVLAAGDMKALKKCGVSSEQLRDMINLLRSFNPKPGTLFETGADPIRAPDLIVTKNSDGWRIDLNRSTLPSVQIDRDYAQAALKSAASDEDKGFLKERVAGARWLKSAVEQRNATTMAVGAEIVKRQTAFLEKGIGALRPLILRDVADAINVHESTVSRVTSGLMMTTPQGTFRLKDMFSVGVESDGEDGIEAASAIKFKIKKLIDTELPNAPYSDDAIVTIMAKEGIILARRTVAKYRMSQKIPSSFQRRREAIMAGHS</sequence>
<keyword evidence="2 9" id="KW-0240">DNA-directed RNA polymerase</keyword>
<dbReference type="Pfam" id="PF04552">
    <property type="entry name" value="Sigma54_DBD"/>
    <property type="match status" value="1"/>
</dbReference>
<evidence type="ECO:0000313" key="14">
    <source>
        <dbReference type="Proteomes" id="UP000028680"/>
    </source>
</evidence>
<comment type="similarity">
    <text evidence="1 9">Belongs to the sigma-54 factor family.</text>
</comment>
<dbReference type="AlphaFoldDB" id="A0AAN0RHG2"/>
<dbReference type="GO" id="GO:0003677">
    <property type="term" value="F:DNA binding"/>
    <property type="evidence" value="ECO:0007669"/>
    <property type="project" value="UniProtKB-KW"/>
</dbReference>
<dbReference type="PROSITE" id="PS00717">
    <property type="entry name" value="SIGMA54_1"/>
    <property type="match status" value="1"/>
</dbReference>
<keyword evidence="3 9" id="KW-0808">Transferase</keyword>
<dbReference type="EMBL" id="CP003984">
    <property type="protein sequence ID" value="AII86316.1"/>
    <property type="molecule type" value="Genomic_DNA"/>
</dbReference>
<evidence type="ECO:0000313" key="13">
    <source>
        <dbReference type="EMBL" id="AII86316.1"/>
    </source>
</evidence>
<name>A0AAN0RHG2_9RHOB</name>
<organism evidence="13 14">
    <name type="scientific">Planktomarina temperata RCA23</name>
    <dbReference type="NCBI Taxonomy" id="666509"/>
    <lineage>
        <taxon>Bacteria</taxon>
        <taxon>Pseudomonadati</taxon>
        <taxon>Pseudomonadota</taxon>
        <taxon>Alphaproteobacteria</taxon>
        <taxon>Rhodobacterales</taxon>
        <taxon>Paracoccaceae</taxon>
        <taxon>Planktomarina</taxon>
    </lineage>
</organism>
<dbReference type="PRINTS" id="PR00045">
    <property type="entry name" value="SIGMA54FCT"/>
</dbReference>
<evidence type="ECO:0000256" key="3">
    <source>
        <dbReference type="ARBA" id="ARBA00022679"/>
    </source>
</evidence>
<dbReference type="GO" id="GO:0016779">
    <property type="term" value="F:nucleotidyltransferase activity"/>
    <property type="evidence" value="ECO:0007669"/>
    <property type="project" value="UniProtKB-KW"/>
</dbReference>
<evidence type="ECO:0000256" key="7">
    <source>
        <dbReference type="ARBA" id="ARBA00023125"/>
    </source>
</evidence>
<dbReference type="PIRSF" id="PIRSF000774">
    <property type="entry name" value="RpoN"/>
    <property type="match status" value="1"/>
</dbReference>
<feature type="domain" description="RNA polymerase sigma factor 54 DNA-binding" evidence="11">
    <location>
        <begin position="325"/>
        <end position="483"/>
    </location>
</feature>
<keyword evidence="5 9" id="KW-0805">Transcription regulation</keyword>
<reference evidence="13 14" key="1">
    <citation type="journal article" date="2014" name="ISME J.">
        <title>Adaptation of an abundant Roseobacter RCA organism to pelagic systems revealed by genomic and transcriptomic analyses.</title>
        <authorList>
            <person name="Voget S."/>
            <person name="Wemheuer B."/>
            <person name="Brinkhoff T."/>
            <person name="Vollmers J."/>
            <person name="Dietrich S."/>
            <person name="Giebel H.A."/>
            <person name="Beardsley C."/>
            <person name="Sardemann C."/>
            <person name="Bakenhus I."/>
            <person name="Billerbeck S."/>
            <person name="Daniel R."/>
            <person name="Simon M."/>
        </authorList>
    </citation>
    <scope>NUCLEOTIDE SEQUENCE [LARGE SCALE GENOMIC DNA]</scope>
    <source>
        <strain evidence="13 14">RCA23</strain>
    </source>
</reference>
<dbReference type="InterPro" id="IPR007046">
    <property type="entry name" value="RNA_pol_sigma_54_core-bd"/>
</dbReference>
<evidence type="ECO:0000256" key="5">
    <source>
        <dbReference type="ARBA" id="ARBA00023015"/>
    </source>
</evidence>
<keyword evidence="6 9" id="KW-0731">Sigma factor</keyword>
<dbReference type="Gene3D" id="1.10.10.1330">
    <property type="entry name" value="RNA polymerase sigma-54 factor, core-binding domain"/>
    <property type="match status" value="1"/>
</dbReference>
<feature type="compositionally biased region" description="Polar residues" evidence="10">
    <location>
        <begin position="90"/>
        <end position="104"/>
    </location>
</feature>
<evidence type="ECO:0000256" key="9">
    <source>
        <dbReference type="PIRNR" id="PIRNR000774"/>
    </source>
</evidence>
<comment type="function">
    <text evidence="9">Sigma factors are initiation factors that promote the attachment of RNA polymerase to specific initiation sites and are then released.</text>
</comment>
<dbReference type="Proteomes" id="UP000028680">
    <property type="component" value="Chromosome"/>
</dbReference>
<evidence type="ECO:0000256" key="6">
    <source>
        <dbReference type="ARBA" id="ARBA00023082"/>
    </source>
</evidence>
<evidence type="ECO:0000256" key="1">
    <source>
        <dbReference type="ARBA" id="ARBA00008798"/>
    </source>
</evidence>
<keyword evidence="8 9" id="KW-0804">Transcription</keyword>
<dbReference type="InterPro" id="IPR007634">
    <property type="entry name" value="RNA_pol_sigma_54_DNA-bd"/>
</dbReference>
<keyword evidence="4 9" id="KW-0548">Nucleotidyltransferase</keyword>
<dbReference type="PANTHER" id="PTHR32248">
    <property type="entry name" value="RNA POLYMERASE SIGMA-54 FACTOR"/>
    <property type="match status" value="1"/>
</dbReference>
<evidence type="ECO:0000256" key="4">
    <source>
        <dbReference type="ARBA" id="ARBA00022695"/>
    </source>
</evidence>
<dbReference type="InterPro" id="IPR000394">
    <property type="entry name" value="RNA_pol_sigma_54"/>
</dbReference>
<evidence type="ECO:0000256" key="2">
    <source>
        <dbReference type="ARBA" id="ARBA00022478"/>
    </source>
</evidence>
<dbReference type="GO" id="GO:0016987">
    <property type="term" value="F:sigma factor activity"/>
    <property type="evidence" value="ECO:0007669"/>
    <property type="project" value="UniProtKB-KW"/>
</dbReference>
<evidence type="ECO:0000259" key="12">
    <source>
        <dbReference type="Pfam" id="PF04963"/>
    </source>
</evidence>
<dbReference type="Pfam" id="PF00309">
    <property type="entry name" value="Sigma54_AID"/>
    <property type="match status" value="1"/>
</dbReference>
<dbReference type="GO" id="GO:0000428">
    <property type="term" value="C:DNA-directed RNA polymerase complex"/>
    <property type="evidence" value="ECO:0007669"/>
    <property type="project" value="UniProtKB-KW"/>
</dbReference>
<dbReference type="PANTHER" id="PTHR32248:SF4">
    <property type="entry name" value="RNA POLYMERASE SIGMA-54 FACTOR"/>
    <property type="match status" value="1"/>
</dbReference>
<dbReference type="PROSITE" id="PS50044">
    <property type="entry name" value="SIGMA54_3"/>
    <property type="match status" value="1"/>
</dbReference>